<keyword evidence="3" id="KW-0238">DNA-binding</keyword>
<dbReference type="STRING" id="211114.SAMN04489726_7969"/>
<proteinExistence type="inferred from homology"/>
<gene>
    <name evidence="7" type="ORF">SAMN04489726_7969</name>
    <name evidence="8" type="ORF">SAMN04489726_8028</name>
</gene>
<evidence type="ECO:0000313" key="8">
    <source>
        <dbReference type="EMBL" id="SDN74386.1"/>
    </source>
</evidence>
<dbReference type="EMBL" id="LT629701">
    <property type="protein sequence ID" value="SDN74386.1"/>
    <property type="molecule type" value="Genomic_DNA"/>
</dbReference>
<feature type="region of interest" description="Disordered" evidence="5">
    <location>
        <begin position="1"/>
        <end position="29"/>
    </location>
</feature>
<dbReference type="GO" id="GO:0015074">
    <property type="term" value="P:DNA integration"/>
    <property type="evidence" value="ECO:0007669"/>
    <property type="project" value="UniProtKB-KW"/>
</dbReference>
<dbReference type="PANTHER" id="PTHR30629:SF2">
    <property type="entry name" value="PROPHAGE INTEGRASE INTS-RELATED"/>
    <property type="match status" value="1"/>
</dbReference>
<dbReference type="Proteomes" id="UP000183376">
    <property type="component" value="Chromosome I"/>
</dbReference>
<dbReference type="InterPro" id="IPR050808">
    <property type="entry name" value="Phage_Integrase"/>
</dbReference>
<evidence type="ECO:0000313" key="9">
    <source>
        <dbReference type="Proteomes" id="UP000183376"/>
    </source>
</evidence>
<evidence type="ECO:0000256" key="1">
    <source>
        <dbReference type="ARBA" id="ARBA00008857"/>
    </source>
</evidence>
<name>A0A1H0DSF2_ALLAB</name>
<dbReference type="InterPro" id="IPR011010">
    <property type="entry name" value="DNA_brk_join_enz"/>
</dbReference>
<keyword evidence="2" id="KW-0229">DNA integration</keyword>
<dbReference type="EMBL" id="LT629701">
    <property type="protein sequence ID" value="SDN73082.1"/>
    <property type="molecule type" value="Genomic_DNA"/>
</dbReference>
<dbReference type="PROSITE" id="PS51898">
    <property type="entry name" value="TYR_RECOMBINASE"/>
    <property type="match status" value="1"/>
</dbReference>
<dbReference type="Gene3D" id="1.10.443.10">
    <property type="entry name" value="Intergrase catalytic core"/>
    <property type="match status" value="1"/>
</dbReference>
<accession>A0A1H0DSF2</accession>
<feature type="region of interest" description="Disordered" evidence="5">
    <location>
        <begin position="390"/>
        <end position="415"/>
    </location>
</feature>
<evidence type="ECO:0000313" key="7">
    <source>
        <dbReference type="EMBL" id="SDN73082.1"/>
    </source>
</evidence>
<dbReference type="AlphaFoldDB" id="A0A1H0DSF2"/>
<dbReference type="Pfam" id="PF00589">
    <property type="entry name" value="Phage_integrase"/>
    <property type="match status" value="1"/>
</dbReference>
<protein>
    <submittedName>
        <fullName evidence="7">Site-specific recombinase XerD</fullName>
    </submittedName>
</protein>
<dbReference type="SUPFAM" id="SSF56349">
    <property type="entry name" value="DNA breaking-rejoining enzymes"/>
    <property type="match status" value="1"/>
</dbReference>
<dbReference type="OrthoDB" id="1822491at2"/>
<dbReference type="Gene3D" id="1.10.150.130">
    <property type="match status" value="1"/>
</dbReference>
<keyword evidence="9" id="KW-1185">Reference proteome</keyword>
<dbReference type="InterPro" id="IPR010998">
    <property type="entry name" value="Integrase_recombinase_N"/>
</dbReference>
<dbReference type="GO" id="GO:0003677">
    <property type="term" value="F:DNA binding"/>
    <property type="evidence" value="ECO:0007669"/>
    <property type="project" value="UniProtKB-KW"/>
</dbReference>
<sequence length="415" mass="46838">MPSAEKMGPKKFRAVWRDAQGRKQHSKAPYYERKSDALARAGEEESKVRRQAATLEGTLPASTKWGAWCLDVWWEIRTVEPVTLDSEMSIVQTHLLPAWEDTELNKILRNPVQMWVDKLAAKYAPKTVSRIYGVFRASLLAAVKYGVLSGTPCVDIKLPKLRTVRSKPTMMRSDLDDLYPHITPSYRFALEMCFNTGMRPGEFGGLHRHSINLKDGWLNIRDVFVYLPRKEGVREEVLRYIKEYPKDEEAREVPLPGHVVDMARLWIEENPARSGCGIPHRPGNPCKSDVLFRTPRTGLPLSNRTFENVLRYAWRRAKLPHIPPYGARRGYATTLAEAGVDPYEIARLMGHATLEQTMVYTQRTPAARARIVAALGDHDAVQLQLVPGTARDASGTEPDSKALTDAQSDQAQKLA</sequence>
<evidence type="ECO:0000256" key="5">
    <source>
        <dbReference type="SAM" id="MobiDB-lite"/>
    </source>
</evidence>
<evidence type="ECO:0000256" key="2">
    <source>
        <dbReference type="ARBA" id="ARBA00022908"/>
    </source>
</evidence>
<feature type="compositionally biased region" description="Polar residues" evidence="5">
    <location>
        <begin position="405"/>
        <end position="415"/>
    </location>
</feature>
<reference evidence="7 9" key="1">
    <citation type="submission" date="2016-10" db="EMBL/GenBank/DDBJ databases">
        <authorList>
            <person name="de Groot N.N."/>
        </authorList>
    </citation>
    <scope>NUCLEOTIDE SEQUENCE [LARGE SCALE GENOMIC DNA]</scope>
    <source>
        <strain evidence="7 9">DSM 44149</strain>
    </source>
</reference>
<keyword evidence="4" id="KW-0233">DNA recombination</keyword>
<dbReference type="GO" id="GO:0006310">
    <property type="term" value="P:DNA recombination"/>
    <property type="evidence" value="ECO:0007669"/>
    <property type="project" value="UniProtKB-KW"/>
</dbReference>
<dbReference type="PANTHER" id="PTHR30629">
    <property type="entry name" value="PROPHAGE INTEGRASE"/>
    <property type="match status" value="1"/>
</dbReference>
<evidence type="ECO:0000259" key="6">
    <source>
        <dbReference type="PROSITE" id="PS51898"/>
    </source>
</evidence>
<feature type="domain" description="Tyr recombinase" evidence="6">
    <location>
        <begin position="157"/>
        <end position="373"/>
    </location>
</feature>
<evidence type="ECO:0000256" key="3">
    <source>
        <dbReference type="ARBA" id="ARBA00023125"/>
    </source>
</evidence>
<dbReference type="InterPro" id="IPR002104">
    <property type="entry name" value="Integrase_catalytic"/>
</dbReference>
<evidence type="ECO:0000256" key="4">
    <source>
        <dbReference type="ARBA" id="ARBA00023172"/>
    </source>
</evidence>
<organism evidence="7 9">
    <name type="scientific">Allokutzneria albata</name>
    <name type="common">Kibdelosporangium albatum</name>
    <dbReference type="NCBI Taxonomy" id="211114"/>
    <lineage>
        <taxon>Bacteria</taxon>
        <taxon>Bacillati</taxon>
        <taxon>Actinomycetota</taxon>
        <taxon>Actinomycetes</taxon>
        <taxon>Pseudonocardiales</taxon>
        <taxon>Pseudonocardiaceae</taxon>
        <taxon>Allokutzneria</taxon>
    </lineage>
</organism>
<comment type="similarity">
    <text evidence="1">Belongs to the 'phage' integrase family.</text>
</comment>
<dbReference type="InterPro" id="IPR013762">
    <property type="entry name" value="Integrase-like_cat_sf"/>
</dbReference>